<evidence type="ECO:0000313" key="11">
    <source>
        <dbReference type="EMBL" id="MEO1767197.1"/>
    </source>
</evidence>
<proteinExistence type="predicted"/>
<evidence type="ECO:0000256" key="3">
    <source>
        <dbReference type="ARBA" id="ARBA00022692"/>
    </source>
</evidence>
<keyword evidence="7" id="KW-0407">Ion channel</keyword>
<dbReference type="Gene3D" id="1.10.287.70">
    <property type="match status" value="1"/>
</dbReference>
<evidence type="ECO:0000256" key="9">
    <source>
        <dbReference type="SAM" id="Phobius"/>
    </source>
</evidence>
<feature type="coiled-coil region" evidence="8">
    <location>
        <begin position="231"/>
        <end position="262"/>
    </location>
</feature>
<evidence type="ECO:0000256" key="6">
    <source>
        <dbReference type="ARBA" id="ARBA00023136"/>
    </source>
</evidence>
<reference evidence="11 12" key="1">
    <citation type="submission" date="2024-02" db="EMBL/GenBank/DDBJ databases">
        <title>New thermophilic sulfur-oxidizing bacteria from a hot springs of the Uzon caldera (Kamchatka, Russia).</title>
        <authorList>
            <person name="Dukat A.M."/>
            <person name="Elcheninov A.G."/>
            <person name="Frolov E.N."/>
        </authorList>
    </citation>
    <scope>NUCLEOTIDE SEQUENCE [LARGE SCALE GENOMIC DNA]</scope>
    <source>
        <strain evidence="11 12">AK1</strain>
    </source>
</reference>
<sequence>MKLRQLAGMGGVPPHDNPRAYLWERRLRWVMVSIALLALPSYYLETAHATGPWHWLGRGLDALILFAFSAEFLWLLHLTRQKRLYVLHNWLDLLIIGGAFVSLWEVSLEWLPVVRLARLVYVTLIFARVLAVMRTLLAPASVPYLLGWGVLLFGLAGAGFYWLDPGVSSFWEGVWLAFVTGSTVGYGDIVPSTVGSRILAMLVVLVGFAMLSLVTAAFAAFFIGEDEKRLRREMHQDIRELRAEVRDLKAELERLAALLESLSRPSRP</sequence>
<comment type="subcellular location">
    <subcellularLocation>
        <location evidence="1">Membrane</location>
        <topology evidence="1">Multi-pass membrane protein</topology>
    </subcellularLocation>
</comment>
<evidence type="ECO:0000256" key="5">
    <source>
        <dbReference type="ARBA" id="ARBA00023065"/>
    </source>
</evidence>
<protein>
    <submittedName>
        <fullName evidence="11">Ion transporter</fullName>
    </submittedName>
</protein>
<feature type="transmembrane region" description="Helical" evidence="9">
    <location>
        <begin position="56"/>
        <end position="77"/>
    </location>
</feature>
<name>A0ABV0EIH1_9BURK</name>
<dbReference type="Gene3D" id="1.20.120.350">
    <property type="entry name" value="Voltage-gated potassium channels. Chain C"/>
    <property type="match status" value="1"/>
</dbReference>
<dbReference type="InterPro" id="IPR013099">
    <property type="entry name" value="K_chnl_dom"/>
</dbReference>
<evidence type="ECO:0000256" key="7">
    <source>
        <dbReference type="ARBA" id="ARBA00023303"/>
    </source>
</evidence>
<dbReference type="Proteomes" id="UP001482231">
    <property type="component" value="Unassembled WGS sequence"/>
</dbReference>
<evidence type="ECO:0000256" key="1">
    <source>
        <dbReference type="ARBA" id="ARBA00004141"/>
    </source>
</evidence>
<dbReference type="InterPro" id="IPR027359">
    <property type="entry name" value="Volt_channel_dom_sf"/>
</dbReference>
<comment type="caution">
    <text evidence="11">The sequence shown here is derived from an EMBL/GenBank/DDBJ whole genome shotgun (WGS) entry which is preliminary data.</text>
</comment>
<keyword evidence="8" id="KW-0175">Coiled coil</keyword>
<gene>
    <name evidence="11" type="ORF">V6E02_08230</name>
</gene>
<feature type="domain" description="Potassium channel" evidence="10">
    <location>
        <begin position="152"/>
        <end position="222"/>
    </location>
</feature>
<dbReference type="EMBL" id="JBAJEX010000005">
    <property type="protein sequence ID" value="MEO1767197.1"/>
    <property type="molecule type" value="Genomic_DNA"/>
</dbReference>
<dbReference type="PANTHER" id="PTHR11537">
    <property type="entry name" value="VOLTAGE-GATED POTASSIUM CHANNEL"/>
    <property type="match status" value="1"/>
</dbReference>
<dbReference type="RefSeq" id="WP_347308307.1">
    <property type="nucleotide sequence ID" value="NZ_JBAJEX010000005.1"/>
</dbReference>
<feature type="transmembrane region" description="Helical" evidence="9">
    <location>
        <begin position="144"/>
        <end position="163"/>
    </location>
</feature>
<dbReference type="PANTHER" id="PTHR11537:SF254">
    <property type="entry name" value="POTASSIUM VOLTAGE-GATED CHANNEL PROTEIN SHAB"/>
    <property type="match status" value="1"/>
</dbReference>
<feature type="transmembrane region" description="Helical" evidence="9">
    <location>
        <begin position="198"/>
        <end position="224"/>
    </location>
</feature>
<feature type="transmembrane region" description="Helical" evidence="9">
    <location>
        <begin position="84"/>
        <end position="104"/>
    </location>
</feature>
<evidence type="ECO:0000259" key="10">
    <source>
        <dbReference type="Pfam" id="PF07885"/>
    </source>
</evidence>
<accession>A0ABV0EIH1</accession>
<evidence type="ECO:0000256" key="4">
    <source>
        <dbReference type="ARBA" id="ARBA00022989"/>
    </source>
</evidence>
<dbReference type="Pfam" id="PF07885">
    <property type="entry name" value="Ion_trans_2"/>
    <property type="match status" value="1"/>
</dbReference>
<keyword evidence="12" id="KW-1185">Reference proteome</keyword>
<dbReference type="SUPFAM" id="SSF81324">
    <property type="entry name" value="Voltage-gated potassium channels"/>
    <property type="match status" value="1"/>
</dbReference>
<organism evidence="11 12">
    <name type="scientific">Thiobacter aerophilum</name>
    <dbReference type="NCBI Taxonomy" id="3121275"/>
    <lineage>
        <taxon>Bacteria</taxon>
        <taxon>Pseudomonadati</taxon>
        <taxon>Pseudomonadota</taxon>
        <taxon>Betaproteobacteria</taxon>
        <taxon>Burkholderiales</taxon>
        <taxon>Thiobacteraceae</taxon>
        <taxon>Thiobacter</taxon>
    </lineage>
</organism>
<keyword evidence="3 9" id="KW-0812">Transmembrane</keyword>
<feature type="transmembrane region" description="Helical" evidence="9">
    <location>
        <begin position="116"/>
        <end position="137"/>
    </location>
</feature>
<keyword evidence="5" id="KW-0406">Ion transport</keyword>
<dbReference type="InterPro" id="IPR028325">
    <property type="entry name" value="VG_K_chnl"/>
</dbReference>
<evidence type="ECO:0000256" key="2">
    <source>
        <dbReference type="ARBA" id="ARBA00022448"/>
    </source>
</evidence>
<evidence type="ECO:0000313" key="12">
    <source>
        <dbReference type="Proteomes" id="UP001482231"/>
    </source>
</evidence>
<evidence type="ECO:0000256" key="8">
    <source>
        <dbReference type="SAM" id="Coils"/>
    </source>
</evidence>
<keyword evidence="2" id="KW-0813">Transport</keyword>
<keyword evidence="6 9" id="KW-0472">Membrane</keyword>
<dbReference type="PRINTS" id="PR00169">
    <property type="entry name" value="KCHANNEL"/>
</dbReference>
<feature type="transmembrane region" description="Helical" evidence="9">
    <location>
        <begin position="27"/>
        <end position="44"/>
    </location>
</feature>
<keyword evidence="4 9" id="KW-1133">Transmembrane helix</keyword>